<dbReference type="Proteomes" id="UP000305948">
    <property type="component" value="Unassembled WGS sequence"/>
</dbReference>
<keyword evidence="2" id="KW-1185">Reference proteome</keyword>
<protein>
    <submittedName>
        <fullName evidence="1">Uncharacterized protein</fullName>
    </submittedName>
</protein>
<sequence>MIRSIPPHRWNFRSFVTFVQRSTPRSRRSTAFYACSRRRAAPNDARSSSSATKENFDTGARSICSESMACVEHPRLKIRCIILLLSPFVFSSSSGGVLHRPKSTETQILKRERDEKNYRSSNKMCRCPYVSSHRRRKLRSAS</sequence>
<proteinExistence type="predicted"/>
<accession>A0A5C3N4B9</accession>
<gene>
    <name evidence="1" type="ORF">OE88DRAFT_1504058</name>
</gene>
<evidence type="ECO:0000313" key="2">
    <source>
        <dbReference type="Proteomes" id="UP000305948"/>
    </source>
</evidence>
<dbReference type="EMBL" id="ML213510">
    <property type="protein sequence ID" value="TFK52103.1"/>
    <property type="molecule type" value="Genomic_DNA"/>
</dbReference>
<reference evidence="1 2" key="1">
    <citation type="journal article" date="2019" name="Nat. Ecol. Evol.">
        <title>Megaphylogeny resolves global patterns of mushroom evolution.</title>
        <authorList>
            <person name="Varga T."/>
            <person name="Krizsan K."/>
            <person name="Foldi C."/>
            <person name="Dima B."/>
            <person name="Sanchez-Garcia M."/>
            <person name="Sanchez-Ramirez S."/>
            <person name="Szollosi G.J."/>
            <person name="Szarkandi J.G."/>
            <person name="Papp V."/>
            <person name="Albert L."/>
            <person name="Andreopoulos W."/>
            <person name="Angelini C."/>
            <person name="Antonin V."/>
            <person name="Barry K.W."/>
            <person name="Bougher N.L."/>
            <person name="Buchanan P."/>
            <person name="Buyck B."/>
            <person name="Bense V."/>
            <person name="Catcheside P."/>
            <person name="Chovatia M."/>
            <person name="Cooper J."/>
            <person name="Damon W."/>
            <person name="Desjardin D."/>
            <person name="Finy P."/>
            <person name="Geml J."/>
            <person name="Haridas S."/>
            <person name="Hughes K."/>
            <person name="Justo A."/>
            <person name="Karasinski D."/>
            <person name="Kautmanova I."/>
            <person name="Kiss B."/>
            <person name="Kocsube S."/>
            <person name="Kotiranta H."/>
            <person name="LaButti K.M."/>
            <person name="Lechner B.E."/>
            <person name="Liimatainen K."/>
            <person name="Lipzen A."/>
            <person name="Lukacs Z."/>
            <person name="Mihaltcheva S."/>
            <person name="Morgado L.N."/>
            <person name="Niskanen T."/>
            <person name="Noordeloos M.E."/>
            <person name="Ohm R.A."/>
            <person name="Ortiz-Santana B."/>
            <person name="Ovrebo C."/>
            <person name="Racz N."/>
            <person name="Riley R."/>
            <person name="Savchenko A."/>
            <person name="Shiryaev A."/>
            <person name="Soop K."/>
            <person name="Spirin V."/>
            <person name="Szebenyi C."/>
            <person name="Tomsovsky M."/>
            <person name="Tulloss R.E."/>
            <person name="Uehling J."/>
            <person name="Grigoriev I.V."/>
            <person name="Vagvolgyi C."/>
            <person name="Papp T."/>
            <person name="Martin F.M."/>
            <person name="Miettinen O."/>
            <person name="Hibbett D.S."/>
            <person name="Nagy L.G."/>
        </authorList>
    </citation>
    <scope>NUCLEOTIDE SEQUENCE [LARGE SCALE GENOMIC DNA]</scope>
    <source>
        <strain evidence="1 2">OMC1185</strain>
    </source>
</reference>
<organism evidence="1 2">
    <name type="scientific">Heliocybe sulcata</name>
    <dbReference type="NCBI Taxonomy" id="5364"/>
    <lineage>
        <taxon>Eukaryota</taxon>
        <taxon>Fungi</taxon>
        <taxon>Dikarya</taxon>
        <taxon>Basidiomycota</taxon>
        <taxon>Agaricomycotina</taxon>
        <taxon>Agaricomycetes</taxon>
        <taxon>Gloeophyllales</taxon>
        <taxon>Gloeophyllaceae</taxon>
        <taxon>Heliocybe</taxon>
    </lineage>
</organism>
<evidence type="ECO:0000313" key="1">
    <source>
        <dbReference type="EMBL" id="TFK52103.1"/>
    </source>
</evidence>
<dbReference type="AlphaFoldDB" id="A0A5C3N4B9"/>
<name>A0A5C3N4B9_9AGAM</name>